<keyword evidence="2" id="KW-1185">Reference proteome</keyword>
<comment type="caution">
    <text evidence="1">The sequence shown here is derived from an EMBL/GenBank/DDBJ whole genome shotgun (WGS) entry which is preliminary data.</text>
</comment>
<reference evidence="1" key="1">
    <citation type="submission" date="2023-04" db="EMBL/GenBank/DDBJ databases">
        <title>A chromosome-level genome assembly of the parasitoid wasp Eretmocerus hayati.</title>
        <authorList>
            <person name="Zhong Y."/>
            <person name="Liu S."/>
            <person name="Liu Y."/>
        </authorList>
    </citation>
    <scope>NUCLEOTIDE SEQUENCE</scope>
    <source>
        <strain evidence="1">ZJU_SS_LIU_2023</strain>
    </source>
</reference>
<accession>A0ACC2PXK3</accession>
<evidence type="ECO:0000313" key="1">
    <source>
        <dbReference type="EMBL" id="KAJ8687506.1"/>
    </source>
</evidence>
<name>A0ACC2PXK3_9HYME</name>
<gene>
    <name evidence="1" type="ORF">QAD02_023300</name>
</gene>
<dbReference type="EMBL" id="CM056741">
    <property type="protein sequence ID" value="KAJ8687506.1"/>
    <property type="molecule type" value="Genomic_DNA"/>
</dbReference>
<sequence>MAENVTPIYLVQLRSRSRPPKRIRDSAKRYAELLSKRFSRIFGVKTQLSWRQVYGKSELQILTEHYELFCRGNVKPKQSDLYNTKSITDDSRVTSSPMKSTSSASGEVEMNDVARSLSQESIHLLTPPPMNPIMQQTVSSSTDTAGTPEESFKTLSTEPCKAKSMETSLAVAPPAEPDSTTLTLDMRLKDAALALDLALIHEVPPSKVPLALLNITPDQEPRISQEISTSKKSIRTTLSPLQMFLQRTSPVSDTSNTSKTSQKNNKPMESSKNRSPDTPTTRPQTELKSTSTTVIADKHPEGSAPLLDLALMRQGLKSRPLDLSRESMIDKRMCM</sequence>
<organism evidence="1 2">
    <name type="scientific">Eretmocerus hayati</name>
    <dbReference type="NCBI Taxonomy" id="131215"/>
    <lineage>
        <taxon>Eukaryota</taxon>
        <taxon>Metazoa</taxon>
        <taxon>Ecdysozoa</taxon>
        <taxon>Arthropoda</taxon>
        <taxon>Hexapoda</taxon>
        <taxon>Insecta</taxon>
        <taxon>Pterygota</taxon>
        <taxon>Neoptera</taxon>
        <taxon>Endopterygota</taxon>
        <taxon>Hymenoptera</taxon>
        <taxon>Apocrita</taxon>
        <taxon>Proctotrupomorpha</taxon>
        <taxon>Chalcidoidea</taxon>
        <taxon>Aphelinidae</taxon>
        <taxon>Aphelininae</taxon>
        <taxon>Eretmocerus</taxon>
    </lineage>
</organism>
<evidence type="ECO:0000313" key="2">
    <source>
        <dbReference type="Proteomes" id="UP001239111"/>
    </source>
</evidence>
<protein>
    <submittedName>
        <fullName evidence="1">Uncharacterized protein</fullName>
    </submittedName>
</protein>
<proteinExistence type="predicted"/>
<dbReference type="Proteomes" id="UP001239111">
    <property type="component" value="Chromosome 1"/>
</dbReference>